<comment type="caution">
    <text evidence="14">The sequence shown here is derived from an EMBL/GenBank/DDBJ whole genome shotgun (WGS) entry which is preliminary data.</text>
</comment>
<dbReference type="Proteomes" id="UP000241201">
    <property type="component" value="Unassembled WGS sequence"/>
</dbReference>
<feature type="binding site" evidence="8">
    <location>
        <position position="155"/>
    </location>
    <ligand>
        <name>UDP-N-acetyl-alpha-D-muramoyl-L-alanyl-D-glutamate</name>
        <dbReference type="ChEBI" id="CHEBI:83900"/>
    </ligand>
</feature>
<dbReference type="NCBIfam" id="NF001126">
    <property type="entry name" value="PRK00139.1-4"/>
    <property type="match status" value="1"/>
</dbReference>
<evidence type="ECO:0000256" key="4">
    <source>
        <dbReference type="ARBA" id="ARBA00022960"/>
    </source>
</evidence>
<comment type="catalytic activity">
    <reaction evidence="8">
        <text>UDP-N-acetyl-alpha-D-muramoyl-L-alanyl-D-glutamate + meso-2,6-diaminopimelate + ATP = UDP-N-acetyl-alpha-D-muramoyl-L-alanyl-gamma-D-glutamyl-meso-2,6-diaminopimelate + ADP + phosphate + H(+)</text>
        <dbReference type="Rhea" id="RHEA:23676"/>
        <dbReference type="ChEBI" id="CHEBI:15378"/>
        <dbReference type="ChEBI" id="CHEBI:30616"/>
        <dbReference type="ChEBI" id="CHEBI:43474"/>
        <dbReference type="ChEBI" id="CHEBI:57791"/>
        <dbReference type="ChEBI" id="CHEBI:83900"/>
        <dbReference type="ChEBI" id="CHEBI:83905"/>
        <dbReference type="ChEBI" id="CHEBI:456216"/>
        <dbReference type="EC" id="6.3.2.13"/>
    </reaction>
</comment>
<feature type="binding site" evidence="8">
    <location>
        <position position="429"/>
    </location>
    <ligand>
        <name>meso-2,6-diaminopimelate</name>
        <dbReference type="ChEBI" id="CHEBI:57791"/>
    </ligand>
</feature>
<dbReference type="InterPro" id="IPR036565">
    <property type="entry name" value="Mur-like_cat_sf"/>
</dbReference>
<dbReference type="UniPathway" id="UPA00219"/>
<feature type="modified residue" description="N6-carboxylysine" evidence="8">
    <location>
        <position position="195"/>
    </location>
</feature>
<feature type="domain" description="Mur ligase C-terminal" evidence="11">
    <location>
        <begin position="304"/>
        <end position="427"/>
    </location>
</feature>
<dbReference type="PANTHER" id="PTHR23135">
    <property type="entry name" value="MUR LIGASE FAMILY MEMBER"/>
    <property type="match status" value="1"/>
</dbReference>
<feature type="binding site" evidence="8">
    <location>
        <position position="163"/>
    </location>
    <ligand>
        <name>UDP-N-acetyl-alpha-D-muramoyl-L-alanyl-D-glutamate</name>
        <dbReference type="ChEBI" id="CHEBI:83900"/>
    </ligand>
</feature>
<reference evidence="14" key="2">
    <citation type="journal article" date="2019" name="Int. J. Syst. Evol. Microbiol.">
        <title>Faecalibacillus intestinalis gen. nov., sp. nov. and Faecalibacillus faecis sp. nov., isolated from human faeces.</title>
        <authorList>
            <person name="Seo B."/>
            <person name="Jeon K."/>
            <person name="Baek I."/>
            <person name="Lee Y.M."/>
            <person name="Baek K."/>
            <person name="Ko G."/>
        </authorList>
    </citation>
    <scope>NUCLEOTIDE SEQUENCE</scope>
    <source>
        <strain evidence="14">SNUG30370</strain>
    </source>
</reference>
<keyword evidence="6 8" id="KW-0131">Cell cycle</keyword>
<dbReference type="Gene3D" id="3.40.1190.10">
    <property type="entry name" value="Mur-like, catalytic domain"/>
    <property type="match status" value="1"/>
</dbReference>
<dbReference type="Gene3D" id="3.40.1390.10">
    <property type="entry name" value="MurE/MurF, N-terminal domain"/>
    <property type="match status" value="1"/>
</dbReference>
<comment type="similarity">
    <text evidence="2 8">Belongs to the MurCDEF family. MurE subfamily.</text>
</comment>
<dbReference type="EC" id="6.3.2.13" evidence="8"/>
<dbReference type="Pfam" id="PF02875">
    <property type="entry name" value="Mur_ligase_C"/>
    <property type="match status" value="1"/>
</dbReference>
<evidence type="ECO:0000256" key="9">
    <source>
        <dbReference type="RuleBase" id="RU004135"/>
    </source>
</evidence>
<dbReference type="GO" id="GO:0000287">
    <property type="term" value="F:magnesium ion binding"/>
    <property type="evidence" value="ECO:0007669"/>
    <property type="project" value="UniProtKB-UniRule"/>
</dbReference>
<dbReference type="GeneID" id="77469711"/>
<evidence type="ECO:0000256" key="1">
    <source>
        <dbReference type="ARBA" id="ARBA00004752"/>
    </source>
</evidence>
<dbReference type="Pfam" id="PF08245">
    <property type="entry name" value="Mur_ligase_M"/>
    <property type="match status" value="1"/>
</dbReference>
<keyword evidence="15" id="KW-1185">Reference proteome</keyword>
<comment type="subcellular location">
    <subcellularLocation>
        <location evidence="8 9">Cytoplasm</location>
    </subcellularLocation>
</comment>
<accession>A0A2T3G3U5</accession>
<dbReference type="EMBL" id="JAJDKZ010000019">
    <property type="protein sequence ID" value="MCB8610522.1"/>
    <property type="molecule type" value="Genomic_DNA"/>
</dbReference>
<dbReference type="SUPFAM" id="SSF53623">
    <property type="entry name" value="MurD-like peptide ligases, catalytic domain"/>
    <property type="match status" value="1"/>
</dbReference>
<keyword evidence="8 14" id="KW-0436">Ligase</keyword>
<dbReference type="InterPro" id="IPR013221">
    <property type="entry name" value="Mur_ligase_cen"/>
</dbReference>
<feature type="binding site" evidence="8">
    <location>
        <position position="425"/>
    </location>
    <ligand>
        <name>meso-2,6-diaminopimelate</name>
        <dbReference type="ChEBI" id="CHEBI:57791"/>
    </ligand>
</feature>
<keyword evidence="3 8" id="KW-0132">Cell division</keyword>
<gene>
    <name evidence="8" type="primary">murE</name>
    <name evidence="14" type="ORF">C7U55_01145</name>
    <name evidence="13" type="ORF">LJD69_07945</name>
</gene>
<reference evidence="13" key="3">
    <citation type="submission" date="2021-10" db="EMBL/GenBank/DDBJ databases">
        <title>Collection of gut derived symbiotic bacterial strains cultured from healthy donors.</title>
        <authorList>
            <person name="Lin H."/>
            <person name="Littmann E."/>
            <person name="Kohout C."/>
            <person name="Pamer E.G."/>
        </authorList>
    </citation>
    <scope>NUCLEOTIDE SEQUENCE</scope>
    <source>
        <strain evidence="13">DFI.4.48</strain>
    </source>
</reference>
<evidence type="ECO:0000313" key="13">
    <source>
        <dbReference type="EMBL" id="MCB8610522.1"/>
    </source>
</evidence>
<dbReference type="SUPFAM" id="SSF63418">
    <property type="entry name" value="MurE/MurF N-terminal domain"/>
    <property type="match status" value="1"/>
</dbReference>
<protein>
    <recommendedName>
        <fullName evidence="8">UDP-N-acetylmuramoyl-L-alanyl-D-glutamate--2,6-diaminopimelate ligase</fullName>
        <ecNumber evidence="8">6.3.2.13</ecNumber>
    </recommendedName>
    <alternativeName>
        <fullName evidence="8">Meso-A2pm-adding enzyme</fullName>
    </alternativeName>
    <alternativeName>
        <fullName evidence="8">Meso-diaminopimelate-adding enzyme</fullName>
    </alternativeName>
    <alternativeName>
        <fullName evidence="8">UDP-MurNAc-L-Ala-D-Glu:meso-diaminopimelate ligase</fullName>
    </alternativeName>
    <alternativeName>
        <fullName evidence="8">UDP-MurNAc-tripeptide synthetase</fullName>
    </alternativeName>
    <alternativeName>
        <fullName evidence="8">UDP-N-acetylmuramyl-tripeptide synthetase</fullName>
    </alternativeName>
</protein>
<dbReference type="GO" id="GO:0008765">
    <property type="term" value="F:UDP-N-acetylmuramoylalanyl-D-glutamate-2,6-diaminopimelate ligase activity"/>
    <property type="evidence" value="ECO:0007669"/>
    <property type="project" value="UniProtKB-UniRule"/>
</dbReference>
<comment type="PTM">
    <text evidence="8">Carboxylation is probably crucial for Mg(2+) binding and, consequently, for the gamma-phosphate positioning of ATP.</text>
</comment>
<feature type="binding site" evidence="8">
    <location>
        <position position="127"/>
    </location>
    <ligand>
        <name>UDP-N-acetyl-alpha-D-muramoyl-L-alanyl-D-glutamate</name>
        <dbReference type="ChEBI" id="CHEBI:83900"/>
    </ligand>
</feature>
<dbReference type="Gene3D" id="3.90.190.20">
    <property type="entry name" value="Mur ligase, C-terminal domain"/>
    <property type="match status" value="1"/>
</dbReference>
<dbReference type="SUPFAM" id="SSF53244">
    <property type="entry name" value="MurD-like peptide ligases, peptide-binding domain"/>
    <property type="match status" value="1"/>
</dbReference>
<dbReference type="InterPro" id="IPR036615">
    <property type="entry name" value="Mur_ligase_C_dom_sf"/>
</dbReference>
<dbReference type="NCBIfam" id="TIGR01085">
    <property type="entry name" value="murE"/>
    <property type="match status" value="1"/>
</dbReference>
<comment type="cofactor">
    <cofactor evidence="8">
        <name>Mg(2+)</name>
        <dbReference type="ChEBI" id="CHEBI:18420"/>
    </cofactor>
</comment>
<dbReference type="InterPro" id="IPR004101">
    <property type="entry name" value="Mur_ligase_C"/>
</dbReference>
<feature type="binding site" evidence="8">
    <location>
        <begin position="376"/>
        <end position="379"/>
    </location>
    <ligand>
        <name>meso-2,6-diaminopimelate</name>
        <dbReference type="ChEBI" id="CHEBI:57791"/>
    </ligand>
</feature>
<dbReference type="GO" id="GO:0005737">
    <property type="term" value="C:cytoplasm"/>
    <property type="evidence" value="ECO:0007669"/>
    <property type="project" value="UniProtKB-SubCell"/>
</dbReference>
<dbReference type="PANTHER" id="PTHR23135:SF4">
    <property type="entry name" value="UDP-N-ACETYLMURAMOYL-L-ALANYL-D-GLUTAMATE--2,6-DIAMINOPIMELATE LIGASE MURE HOMOLOG, CHLOROPLASTIC"/>
    <property type="match status" value="1"/>
</dbReference>
<comment type="function">
    <text evidence="8">Catalyzes the addition of meso-diaminopimelic acid to the nucleotide precursor UDP-N-acetylmuramoyl-L-alanyl-D-glutamate (UMAG) in the biosynthesis of bacterial cell-wall peptidoglycan.</text>
</comment>
<keyword evidence="8" id="KW-0067">ATP-binding</keyword>
<evidence type="ECO:0000313" key="14">
    <source>
        <dbReference type="EMBL" id="PST42193.1"/>
    </source>
</evidence>
<dbReference type="EMBL" id="PYLP01000001">
    <property type="protein sequence ID" value="PST42193.1"/>
    <property type="molecule type" value="Genomic_DNA"/>
</dbReference>
<keyword evidence="8" id="KW-0547">Nucleotide-binding</keyword>
<dbReference type="GO" id="GO:0005524">
    <property type="term" value="F:ATP binding"/>
    <property type="evidence" value="ECO:0007669"/>
    <property type="project" value="UniProtKB-UniRule"/>
</dbReference>
<proteinExistence type="inferred from homology"/>
<evidence type="ECO:0000256" key="3">
    <source>
        <dbReference type="ARBA" id="ARBA00022618"/>
    </source>
</evidence>
<name>A0A2T3G3U5_9FIRM</name>
<evidence type="ECO:0000256" key="5">
    <source>
        <dbReference type="ARBA" id="ARBA00022984"/>
    </source>
</evidence>
<feature type="binding site" evidence="8">
    <location>
        <position position="352"/>
    </location>
    <ligand>
        <name>meso-2,6-diaminopimelate</name>
        <dbReference type="ChEBI" id="CHEBI:57791"/>
    </ligand>
</feature>
<dbReference type="InterPro" id="IPR000713">
    <property type="entry name" value="Mur_ligase_N"/>
</dbReference>
<dbReference type="GO" id="GO:0008360">
    <property type="term" value="P:regulation of cell shape"/>
    <property type="evidence" value="ECO:0007669"/>
    <property type="project" value="UniProtKB-KW"/>
</dbReference>
<evidence type="ECO:0000313" key="15">
    <source>
        <dbReference type="Proteomes" id="UP000241201"/>
    </source>
</evidence>
<feature type="binding site" evidence="8">
    <location>
        <begin position="86"/>
        <end position="92"/>
    </location>
    <ligand>
        <name>ATP</name>
        <dbReference type="ChEBI" id="CHEBI:30616"/>
    </ligand>
</feature>
<dbReference type="Proteomes" id="UP001198439">
    <property type="component" value="Unassembled WGS sequence"/>
</dbReference>
<dbReference type="RefSeq" id="WP_106986977.1">
    <property type="nucleotide sequence ID" value="NZ_DBGCOW010000045.1"/>
</dbReference>
<dbReference type="HAMAP" id="MF_00208">
    <property type="entry name" value="MurE"/>
    <property type="match status" value="1"/>
</dbReference>
<keyword evidence="5 8" id="KW-0573">Peptidoglycan synthesis</keyword>
<keyword evidence="4 8" id="KW-0133">Cell shape</keyword>
<feature type="binding site" evidence="8">
    <location>
        <begin position="128"/>
        <end position="129"/>
    </location>
    <ligand>
        <name>UDP-N-acetyl-alpha-D-muramoyl-L-alanyl-D-glutamate</name>
        <dbReference type="ChEBI" id="CHEBI:83900"/>
    </ligand>
</feature>
<dbReference type="GO" id="GO:0071555">
    <property type="term" value="P:cell wall organization"/>
    <property type="evidence" value="ECO:0007669"/>
    <property type="project" value="UniProtKB-KW"/>
</dbReference>
<feature type="short sequence motif" description="Meso-diaminopimelate recognition motif" evidence="8">
    <location>
        <begin position="376"/>
        <end position="379"/>
    </location>
</feature>
<dbReference type="InterPro" id="IPR005761">
    <property type="entry name" value="UDP-N-AcMur-Glu-dNH2Pim_ligase"/>
</dbReference>
<dbReference type="AlphaFoldDB" id="A0A2T3G3U5"/>
<comment type="pathway">
    <text evidence="1 8 9">Cell wall biogenesis; peptidoglycan biosynthesis.</text>
</comment>
<sequence>MEIDLKTDSRKVKPGDTFIAIRNVNRDGHDYIPQAIKNGATKVIVEEGNYDVETIVVEDTRAYLKDYLYKHYYPYFKDMKLIGVTGTNGKTTIGYMMYQMMTMLDIPCAYMGTIGFYYCGNFIKMVNTTPDVDVLYEYFIKAKDAGCKVLVMEVSSHALAKDRIYGLEFDEVAFTNLTQDHLDFHKTLENYANAKQLLFKKTRGKKIAVINGDDPHALHFELEGNQNLLISDQKGDVLIQNIEFSHLGTTFTFKYQEKEYQTHIQMVGRYNVYNYLTAMLLIHELGYEINTILALNTKLKAPKGRMELIVCGTNGIFVDYAHTPDATLNVLESAQEFKKGKIITIIGCGGDRDTTKRPIMGEIACKHSDHVIITDDNPRTEDPQKIINDILKGVSGDYEVINDRHLAIAKGMSLLKENDILMILGKGHEDYQIIGTEKIHFSDQEEVEKYIREHTHD</sequence>
<organism evidence="14 15">
    <name type="scientific">Faecalibacillus faecis</name>
    <dbReference type="NCBI Taxonomy" id="1982628"/>
    <lineage>
        <taxon>Bacteria</taxon>
        <taxon>Bacillati</taxon>
        <taxon>Bacillota</taxon>
        <taxon>Erysipelotrichia</taxon>
        <taxon>Erysipelotrichales</taxon>
        <taxon>Coprobacillaceae</taxon>
        <taxon>Faecalibacillus</taxon>
    </lineage>
</organism>
<evidence type="ECO:0000259" key="12">
    <source>
        <dbReference type="Pfam" id="PF08245"/>
    </source>
</evidence>
<evidence type="ECO:0000256" key="8">
    <source>
        <dbReference type="HAMAP-Rule" id="MF_00208"/>
    </source>
</evidence>
<feature type="binding site" evidence="8">
    <location>
        <position position="9"/>
    </location>
    <ligand>
        <name>UDP-N-acetyl-alpha-D-muramoyl-L-alanyl-D-glutamate</name>
        <dbReference type="ChEBI" id="CHEBI:83900"/>
    </ligand>
</feature>
<evidence type="ECO:0000256" key="6">
    <source>
        <dbReference type="ARBA" id="ARBA00023306"/>
    </source>
</evidence>
<feature type="domain" description="Mur ligase N-terminal catalytic" evidence="10">
    <location>
        <begin position="6"/>
        <end position="49"/>
    </location>
</feature>
<evidence type="ECO:0000256" key="7">
    <source>
        <dbReference type="ARBA" id="ARBA00023316"/>
    </source>
</evidence>
<keyword evidence="7 8" id="KW-0961">Cell wall biogenesis/degradation</keyword>
<feature type="domain" description="Mur ligase central" evidence="12">
    <location>
        <begin position="84"/>
        <end position="281"/>
    </location>
</feature>
<evidence type="ECO:0000259" key="10">
    <source>
        <dbReference type="Pfam" id="PF01225"/>
    </source>
</evidence>
<dbReference type="GO" id="GO:0009252">
    <property type="term" value="P:peptidoglycan biosynthetic process"/>
    <property type="evidence" value="ECO:0007669"/>
    <property type="project" value="UniProtKB-UniRule"/>
</dbReference>
<dbReference type="GO" id="GO:0051301">
    <property type="term" value="P:cell division"/>
    <property type="evidence" value="ECO:0007669"/>
    <property type="project" value="UniProtKB-KW"/>
</dbReference>
<evidence type="ECO:0000259" key="11">
    <source>
        <dbReference type="Pfam" id="PF02875"/>
    </source>
</evidence>
<dbReference type="Pfam" id="PF01225">
    <property type="entry name" value="Mur_ligase"/>
    <property type="match status" value="1"/>
</dbReference>
<comment type="caution">
    <text evidence="8">Lacks conserved residue(s) required for the propagation of feature annotation.</text>
</comment>
<keyword evidence="8" id="KW-0963">Cytoplasm</keyword>
<reference evidence="15" key="1">
    <citation type="submission" date="2018-03" db="EMBL/GenBank/DDBJ databases">
        <title>Lachnoclostridium SNUG30370 gen.nov., sp.nov., isolated from human faeces.</title>
        <authorList>
            <person name="Seo B."/>
            <person name="Jeon K."/>
            <person name="Ko G."/>
        </authorList>
    </citation>
    <scope>NUCLEOTIDE SEQUENCE [LARGE SCALE GENOMIC DNA]</scope>
    <source>
        <strain evidence="15">SNUG30370</strain>
    </source>
</reference>
<evidence type="ECO:0000256" key="2">
    <source>
        <dbReference type="ARBA" id="ARBA00005898"/>
    </source>
</evidence>
<dbReference type="InterPro" id="IPR035911">
    <property type="entry name" value="MurE/MurF_N"/>
</dbReference>
<keyword evidence="8" id="KW-0460">Magnesium</keyword>